<feature type="transmembrane region" description="Helical" evidence="8">
    <location>
        <begin position="28"/>
        <end position="48"/>
    </location>
</feature>
<accession>A0A835VI62</accession>
<keyword evidence="6" id="KW-0326">Glycosidase</keyword>
<evidence type="ECO:0000256" key="2">
    <source>
        <dbReference type="ARBA" id="ARBA00009902"/>
    </source>
</evidence>
<sequence length="522" mass="56672">MAESVTYAPLPTSDIHAGDPIARRRRSVGLFTLAFAIVLIFIIASIAGRSAGNGGPVPGPDPEGAPRAPRQVHWGPVSRGPILGLSEKTSRAGAELRSGGRGGFPWTYDMLQWQRTGFHFQPKKNWMNDPNGPVFYKGWYHLFYQYNHDAAVWGNITWGHAASRDLLHWLHLPVAMVPDHWYDINGVWTGSATVVSDGSLVMLYTGSTNATVQVQCLAQPSDPADPLLLHWRKHEANPVLLPPPYIHAHDFRDPTTAWTDPTDPATYLLAIGSKDDTGGRHAGVAYVYSTRDFLSYRLLPGALHAVPGTGMWECVDFFPVSTADGNGGLDTSEKSGPEVKHVLKASMDDDRHDYYAIGTYDAGKNQWVPDDEEKDVGIGLSIPRTVVFDSKTGSNLLCWPIEEVKLLRTTGYNFSGVTLGPGSIVPLNLPSATQVDIEAEFVVGGVAAEAEEGYNCSIGGGAGGRGLLGPFGLLVLADKNLGEQTATYFYLSTAADGNRRTHFCQDETRQANLAPNSHFSHH</sequence>
<proteinExistence type="inferred from homology"/>
<protein>
    <recommendedName>
        <fullName evidence="13">Beta-fructofuranosidase</fullName>
    </recommendedName>
</protein>
<keyword evidence="8" id="KW-1133">Transmembrane helix</keyword>
<evidence type="ECO:0000256" key="6">
    <source>
        <dbReference type="ARBA" id="ARBA00023295"/>
    </source>
</evidence>
<evidence type="ECO:0000256" key="7">
    <source>
        <dbReference type="SAM" id="MobiDB-lite"/>
    </source>
</evidence>
<comment type="caution">
    <text evidence="11">The sequence shown here is derived from an EMBL/GenBank/DDBJ whole genome shotgun (WGS) entry which is preliminary data.</text>
</comment>
<name>A0A835VI62_VANPL</name>
<dbReference type="SUPFAM" id="SSF75005">
    <property type="entry name" value="Arabinanase/levansucrase/invertase"/>
    <property type="match status" value="1"/>
</dbReference>
<dbReference type="EMBL" id="JADCNL010000001">
    <property type="protein sequence ID" value="KAG0497905.1"/>
    <property type="molecule type" value="Genomic_DNA"/>
</dbReference>
<keyword evidence="5" id="KW-0325">Glycoprotein</keyword>
<dbReference type="GO" id="GO:0005773">
    <property type="term" value="C:vacuole"/>
    <property type="evidence" value="ECO:0007669"/>
    <property type="project" value="UniProtKB-SubCell"/>
</dbReference>
<dbReference type="SMART" id="SM00640">
    <property type="entry name" value="Glyco_32"/>
    <property type="match status" value="1"/>
</dbReference>
<keyword evidence="8" id="KW-0812">Transmembrane</keyword>
<evidence type="ECO:0000256" key="3">
    <source>
        <dbReference type="ARBA" id="ARBA00022554"/>
    </source>
</evidence>
<dbReference type="AlphaFoldDB" id="A0A835VI62"/>
<dbReference type="Pfam" id="PF00251">
    <property type="entry name" value="Glyco_hydro_32N"/>
    <property type="match status" value="1"/>
</dbReference>
<dbReference type="GO" id="GO:0005975">
    <property type="term" value="P:carbohydrate metabolic process"/>
    <property type="evidence" value="ECO:0007669"/>
    <property type="project" value="InterPro"/>
</dbReference>
<dbReference type="InterPro" id="IPR050551">
    <property type="entry name" value="Fructan_Metab_Enzymes"/>
</dbReference>
<evidence type="ECO:0008006" key="13">
    <source>
        <dbReference type="Google" id="ProtNLM"/>
    </source>
</evidence>
<dbReference type="GO" id="GO:0004564">
    <property type="term" value="F:beta-fructofuranosidase activity"/>
    <property type="evidence" value="ECO:0007669"/>
    <property type="project" value="InterPro"/>
</dbReference>
<dbReference type="InterPro" id="IPR013148">
    <property type="entry name" value="Glyco_hydro_32_N"/>
</dbReference>
<evidence type="ECO:0000313" key="12">
    <source>
        <dbReference type="Proteomes" id="UP000636800"/>
    </source>
</evidence>
<keyword evidence="8" id="KW-0472">Membrane</keyword>
<dbReference type="PROSITE" id="PS00609">
    <property type="entry name" value="GLYCOSYL_HYDROL_F32"/>
    <property type="match status" value="1"/>
</dbReference>
<evidence type="ECO:0000256" key="1">
    <source>
        <dbReference type="ARBA" id="ARBA00004116"/>
    </source>
</evidence>
<dbReference type="InterPro" id="IPR021792">
    <property type="entry name" value="Beta-fructofuranosidase_N"/>
</dbReference>
<organism evidence="11 12">
    <name type="scientific">Vanilla planifolia</name>
    <name type="common">Vanilla</name>
    <dbReference type="NCBI Taxonomy" id="51239"/>
    <lineage>
        <taxon>Eukaryota</taxon>
        <taxon>Viridiplantae</taxon>
        <taxon>Streptophyta</taxon>
        <taxon>Embryophyta</taxon>
        <taxon>Tracheophyta</taxon>
        <taxon>Spermatophyta</taxon>
        <taxon>Magnoliopsida</taxon>
        <taxon>Liliopsida</taxon>
        <taxon>Asparagales</taxon>
        <taxon>Orchidaceae</taxon>
        <taxon>Vanilloideae</taxon>
        <taxon>Vanilleae</taxon>
        <taxon>Vanilla</taxon>
    </lineage>
</organism>
<evidence type="ECO:0000259" key="10">
    <source>
        <dbReference type="Pfam" id="PF11837"/>
    </source>
</evidence>
<dbReference type="Gene3D" id="2.60.120.560">
    <property type="entry name" value="Exo-inulinase, domain 1"/>
    <property type="match status" value="1"/>
</dbReference>
<dbReference type="InterPro" id="IPR001362">
    <property type="entry name" value="Glyco_hydro_32"/>
</dbReference>
<dbReference type="CDD" id="cd18624">
    <property type="entry name" value="GH32_Fruct1-like"/>
    <property type="match status" value="1"/>
</dbReference>
<keyword evidence="4" id="KW-0378">Hydrolase</keyword>
<dbReference type="Proteomes" id="UP000636800">
    <property type="component" value="Chromosome 1"/>
</dbReference>
<dbReference type="Pfam" id="PF11837">
    <property type="entry name" value="INV_N"/>
    <property type="match status" value="1"/>
</dbReference>
<feature type="domain" description="Glycosyl hydrolase family 32 N-terminal" evidence="9">
    <location>
        <begin position="119"/>
        <end position="377"/>
    </location>
</feature>
<gene>
    <name evidence="11" type="ORF">HPP92_002596</name>
</gene>
<feature type="region of interest" description="Disordered" evidence="7">
    <location>
        <begin position="54"/>
        <end position="84"/>
    </location>
</feature>
<comment type="subcellular location">
    <subcellularLocation>
        <location evidence="1">Vacuole</location>
    </subcellularLocation>
</comment>
<evidence type="ECO:0000259" key="9">
    <source>
        <dbReference type="Pfam" id="PF00251"/>
    </source>
</evidence>
<evidence type="ECO:0000256" key="4">
    <source>
        <dbReference type="ARBA" id="ARBA00022801"/>
    </source>
</evidence>
<keyword evidence="12" id="KW-1185">Reference proteome</keyword>
<comment type="similarity">
    <text evidence="2">Belongs to the glycosyl hydrolase 32 family.</text>
</comment>
<dbReference type="InterPro" id="IPR023296">
    <property type="entry name" value="Glyco_hydro_beta-prop_sf"/>
</dbReference>
<dbReference type="InterPro" id="IPR018053">
    <property type="entry name" value="Glyco_hydro_32_AS"/>
</dbReference>
<evidence type="ECO:0000256" key="8">
    <source>
        <dbReference type="SAM" id="Phobius"/>
    </source>
</evidence>
<keyword evidence="3" id="KW-0926">Vacuole</keyword>
<evidence type="ECO:0000313" key="11">
    <source>
        <dbReference type="EMBL" id="KAG0497905.1"/>
    </source>
</evidence>
<reference evidence="11 12" key="1">
    <citation type="journal article" date="2020" name="Nat. Food">
        <title>A phased Vanilla planifolia genome enables genetic improvement of flavour and production.</title>
        <authorList>
            <person name="Hasing T."/>
            <person name="Tang H."/>
            <person name="Brym M."/>
            <person name="Khazi F."/>
            <person name="Huang T."/>
            <person name="Chambers A.H."/>
        </authorList>
    </citation>
    <scope>NUCLEOTIDE SEQUENCE [LARGE SCALE GENOMIC DNA]</scope>
    <source>
        <tissue evidence="11">Leaf</tissue>
    </source>
</reference>
<dbReference type="SUPFAM" id="SSF49899">
    <property type="entry name" value="Concanavalin A-like lectins/glucanases"/>
    <property type="match status" value="1"/>
</dbReference>
<dbReference type="Gene3D" id="2.115.10.20">
    <property type="entry name" value="Glycosyl hydrolase domain, family 43"/>
    <property type="match status" value="1"/>
</dbReference>
<evidence type="ECO:0000256" key="5">
    <source>
        <dbReference type="ARBA" id="ARBA00023180"/>
    </source>
</evidence>
<dbReference type="InterPro" id="IPR013320">
    <property type="entry name" value="ConA-like_dom_sf"/>
</dbReference>
<feature type="domain" description="Beta-fructofuranosidase N-terminal" evidence="10">
    <location>
        <begin position="7"/>
        <end position="111"/>
    </location>
</feature>
<dbReference type="PANTHER" id="PTHR31953">
    <property type="entry name" value="BETA-FRUCTOFURANOSIDASE, INSOLUBLE ISOENZYME CWINV1-RELATED"/>
    <property type="match status" value="1"/>
</dbReference>